<reference evidence="3" key="1">
    <citation type="submission" date="2022-12" db="EMBL/GenBank/DDBJ databases">
        <title>Draft genome assemblies for two species of Escallonia (Escalloniales).</title>
        <authorList>
            <person name="Chanderbali A."/>
            <person name="Dervinis C."/>
            <person name="Anghel I."/>
            <person name="Soltis D."/>
            <person name="Soltis P."/>
            <person name="Zapata F."/>
        </authorList>
    </citation>
    <scope>NUCLEOTIDE SEQUENCE</scope>
    <source>
        <strain evidence="3">UCBG92.1500</strain>
        <tissue evidence="3">Leaf</tissue>
    </source>
</reference>
<accession>A0AA88QXF8</accession>
<protein>
    <submittedName>
        <fullName evidence="3">Uncharacterized protein</fullName>
    </submittedName>
</protein>
<dbReference type="GO" id="GO:0005524">
    <property type="term" value="F:ATP binding"/>
    <property type="evidence" value="ECO:0007669"/>
    <property type="project" value="UniProtKB-KW"/>
</dbReference>
<evidence type="ECO:0000313" key="4">
    <source>
        <dbReference type="Proteomes" id="UP001187471"/>
    </source>
</evidence>
<gene>
    <name evidence="3" type="ORF">RJ640_009308</name>
</gene>
<dbReference type="EMBL" id="JAVXUO010002032">
    <property type="protein sequence ID" value="KAK2976857.1"/>
    <property type="molecule type" value="Genomic_DNA"/>
</dbReference>
<keyword evidence="2" id="KW-0067">ATP-binding</keyword>
<evidence type="ECO:0000256" key="2">
    <source>
        <dbReference type="ARBA" id="ARBA00022840"/>
    </source>
</evidence>
<dbReference type="InterPro" id="IPR013126">
    <property type="entry name" value="Hsp_70_fam"/>
</dbReference>
<evidence type="ECO:0000256" key="1">
    <source>
        <dbReference type="ARBA" id="ARBA00022741"/>
    </source>
</evidence>
<dbReference type="GO" id="GO:0140662">
    <property type="term" value="F:ATP-dependent protein folding chaperone"/>
    <property type="evidence" value="ECO:0007669"/>
    <property type="project" value="InterPro"/>
</dbReference>
<evidence type="ECO:0000313" key="3">
    <source>
        <dbReference type="EMBL" id="KAK2976857.1"/>
    </source>
</evidence>
<keyword evidence="1" id="KW-0547">Nucleotide-binding</keyword>
<dbReference type="Proteomes" id="UP001187471">
    <property type="component" value="Unassembled WGS sequence"/>
</dbReference>
<keyword evidence="4" id="KW-1185">Reference proteome</keyword>
<dbReference type="AlphaFoldDB" id="A0AA88QXF8"/>
<sequence length="66" mass="7590">MDLFRNCLERVEHRLRDAKMIKTMVHEVELCKSINQDEAEAYDATALAAIMDGRVHEMVLLDVTIS</sequence>
<proteinExistence type="predicted"/>
<name>A0AA88QXF8_9ASTE</name>
<dbReference type="Pfam" id="PF00012">
    <property type="entry name" value="HSP70"/>
    <property type="match status" value="1"/>
</dbReference>
<organism evidence="3 4">
    <name type="scientific">Escallonia rubra</name>
    <dbReference type="NCBI Taxonomy" id="112253"/>
    <lineage>
        <taxon>Eukaryota</taxon>
        <taxon>Viridiplantae</taxon>
        <taxon>Streptophyta</taxon>
        <taxon>Embryophyta</taxon>
        <taxon>Tracheophyta</taxon>
        <taxon>Spermatophyta</taxon>
        <taxon>Magnoliopsida</taxon>
        <taxon>eudicotyledons</taxon>
        <taxon>Gunneridae</taxon>
        <taxon>Pentapetalae</taxon>
        <taxon>asterids</taxon>
        <taxon>campanulids</taxon>
        <taxon>Escalloniales</taxon>
        <taxon>Escalloniaceae</taxon>
        <taxon>Escallonia</taxon>
    </lineage>
</organism>
<comment type="caution">
    <text evidence="3">The sequence shown here is derived from an EMBL/GenBank/DDBJ whole genome shotgun (WGS) entry which is preliminary data.</text>
</comment>